<evidence type="ECO:0000256" key="1">
    <source>
        <dbReference type="SAM" id="MobiDB-lite"/>
    </source>
</evidence>
<dbReference type="OrthoDB" id="10253031at2759"/>
<comment type="caution">
    <text evidence="2">The sequence shown here is derived from an EMBL/GenBank/DDBJ whole genome shotgun (WGS) entry which is preliminary data.</text>
</comment>
<accession>A0A835PDQ7</accession>
<dbReference type="Proteomes" id="UP000636800">
    <property type="component" value="Unassembled WGS sequence"/>
</dbReference>
<dbReference type="EMBL" id="JADCNL010000090">
    <property type="protein sequence ID" value="KAG0450703.1"/>
    <property type="molecule type" value="Genomic_DNA"/>
</dbReference>
<organism evidence="2 3">
    <name type="scientific">Vanilla planifolia</name>
    <name type="common">Vanilla</name>
    <dbReference type="NCBI Taxonomy" id="51239"/>
    <lineage>
        <taxon>Eukaryota</taxon>
        <taxon>Viridiplantae</taxon>
        <taxon>Streptophyta</taxon>
        <taxon>Embryophyta</taxon>
        <taxon>Tracheophyta</taxon>
        <taxon>Spermatophyta</taxon>
        <taxon>Magnoliopsida</taxon>
        <taxon>Liliopsida</taxon>
        <taxon>Asparagales</taxon>
        <taxon>Orchidaceae</taxon>
        <taxon>Vanilloideae</taxon>
        <taxon>Vanilleae</taxon>
        <taxon>Vanilla</taxon>
    </lineage>
</organism>
<proteinExistence type="predicted"/>
<reference evidence="2 3" key="1">
    <citation type="journal article" date="2020" name="Nat. Food">
        <title>A phased Vanilla planifolia genome enables genetic improvement of flavour and production.</title>
        <authorList>
            <person name="Hasing T."/>
            <person name="Tang H."/>
            <person name="Brym M."/>
            <person name="Khazi F."/>
            <person name="Huang T."/>
            <person name="Chambers A.H."/>
        </authorList>
    </citation>
    <scope>NUCLEOTIDE SEQUENCE [LARGE SCALE GENOMIC DNA]</scope>
    <source>
        <tissue evidence="2">Leaf</tissue>
    </source>
</reference>
<dbReference type="Gene3D" id="2.30.30.240">
    <property type="entry name" value="PRC-barrel domain"/>
    <property type="match status" value="1"/>
</dbReference>
<feature type="region of interest" description="Disordered" evidence="1">
    <location>
        <begin position="165"/>
        <end position="194"/>
    </location>
</feature>
<gene>
    <name evidence="2" type="ORF">HPP92_026801</name>
</gene>
<dbReference type="SUPFAM" id="SSF50346">
    <property type="entry name" value="PRC-barrel domain"/>
    <property type="match status" value="1"/>
</dbReference>
<name>A0A835PDQ7_VANPL</name>
<evidence type="ECO:0000313" key="3">
    <source>
        <dbReference type="Proteomes" id="UP000636800"/>
    </source>
</evidence>
<sequence>MHVSSYHGFCIRAFQFARLSPQRIVGNNSLFRLIQATESPLPSPVLSVLVPADSIPGGSLLKTAFFLSTDVHIFLHPLSSRPLGDRTKFHPGLIHEGFYCFASPTSGSAGYRSGDRYTSKCESIKDISGLKSSIRGRKRRDAKGASQPSTFDFLELKRALGKEENTLGDSKEGNLGPQGSEEFPSSSKKEVSVVGRPTVGGGRQIIRRSNLLAKQVISMESARSLGFVSQLWVDTRRWIVKLIEVRLNLLSGDSEKFLLKDVYKVGDVVLVRDESVMENELDMTGLDSLVGYNLVKRSRRSIGKIRGYSFNINSGTVEMLEFDSFGFSIIPSSLVSTYCLLVDNVVDVEPDKVMVHEEALSHVQRLTKGIWDAGCIQQCRDDHDTVADFRRKRINTDRRRRRPTYGDTNSPHKEKEEDDDWDLPMEY</sequence>
<feature type="compositionally biased region" description="Acidic residues" evidence="1">
    <location>
        <begin position="416"/>
        <end position="427"/>
    </location>
</feature>
<evidence type="ECO:0008006" key="4">
    <source>
        <dbReference type="Google" id="ProtNLM"/>
    </source>
</evidence>
<evidence type="ECO:0000313" key="2">
    <source>
        <dbReference type="EMBL" id="KAG0450703.1"/>
    </source>
</evidence>
<keyword evidence="3" id="KW-1185">Reference proteome</keyword>
<dbReference type="AlphaFoldDB" id="A0A835PDQ7"/>
<protein>
    <recommendedName>
        <fullName evidence="4">PRC-barrel domain-containing protein</fullName>
    </recommendedName>
</protein>
<dbReference type="InterPro" id="IPR011033">
    <property type="entry name" value="PRC_barrel-like_sf"/>
</dbReference>
<dbReference type="PANTHER" id="PTHR36740">
    <property type="entry name" value="PRC DOMAIN-CONTAINING PROTEIN"/>
    <property type="match status" value="1"/>
</dbReference>
<feature type="region of interest" description="Disordered" evidence="1">
    <location>
        <begin position="397"/>
        <end position="427"/>
    </location>
</feature>
<dbReference type="PANTHER" id="PTHR36740:SF1">
    <property type="entry name" value="PRC-BARREL DOMAIN-CONTAINING PROTEIN"/>
    <property type="match status" value="1"/>
</dbReference>